<organism evidence="3 4">
    <name type="scientific">Pedobacter frigoris</name>
    <dbReference type="NCBI Taxonomy" id="2571272"/>
    <lineage>
        <taxon>Bacteria</taxon>
        <taxon>Pseudomonadati</taxon>
        <taxon>Bacteroidota</taxon>
        <taxon>Sphingobacteriia</taxon>
        <taxon>Sphingobacteriales</taxon>
        <taxon>Sphingobacteriaceae</taxon>
        <taxon>Pedobacter</taxon>
    </lineage>
</organism>
<dbReference type="InterPro" id="IPR023997">
    <property type="entry name" value="TonB-dep_OMP_SusC/RagA_CS"/>
</dbReference>
<protein>
    <recommendedName>
        <fullName evidence="2">TonB-dependent receptor plug domain-containing protein</fullName>
    </recommendedName>
</protein>
<keyword evidence="1" id="KW-0472">Membrane</keyword>
<evidence type="ECO:0000259" key="2">
    <source>
        <dbReference type="Pfam" id="PF07715"/>
    </source>
</evidence>
<evidence type="ECO:0000313" key="3">
    <source>
        <dbReference type="EMBL" id="TKC06377.1"/>
    </source>
</evidence>
<comment type="caution">
    <text evidence="3">The sequence shown here is derived from an EMBL/GenBank/DDBJ whole genome shotgun (WGS) entry which is preliminary data.</text>
</comment>
<feature type="domain" description="TonB-dependent receptor plug" evidence="2">
    <location>
        <begin position="220"/>
        <end position="253"/>
    </location>
</feature>
<name>A0A4U1CIB8_9SPHI</name>
<proteinExistence type="inferred from homology"/>
<dbReference type="SUPFAM" id="SSF56935">
    <property type="entry name" value="Porins"/>
    <property type="match status" value="1"/>
</dbReference>
<evidence type="ECO:0000313" key="4">
    <source>
        <dbReference type="Proteomes" id="UP000307244"/>
    </source>
</evidence>
<dbReference type="GO" id="GO:0009279">
    <property type="term" value="C:cell outer membrane"/>
    <property type="evidence" value="ECO:0007669"/>
    <property type="project" value="UniProtKB-SubCell"/>
</dbReference>
<keyword evidence="1" id="KW-0998">Cell outer membrane</keyword>
<dbReference type="Gene3D" id="2.170.130.10">
    <property type="entry name" value="TonB-dependent receptor, plug domain"/>
    <property type="match status" value="1"/>
</dbReference>
<dbReference type="InterPro" id="IPR008969">
    <property type="entry name" value="CarboxyPept-like_regulatory"/>
</dbReference>
<dbReference type="OrthoDB" id="7432683at2"/>
<dbReference type="SUPFAM" id="SSF49464">
    <property type="entry name" value="Carboxypeptidase regulatory domain-like"/>
    <property type="match status" value="1"/>
</dbReference>
<dbReference type="PROSITE" id="PS52016">
    <property type="entry name" value="TONB_DEPENDENT_REC_3"/>
    <property type="match status" value="1"/>
</dbReference>
<dbReference type="InterPro" id="IPR037066">
    <property type="entry name" value="Plug_dom_sf"/>
</dbReference>
<sequence length="272" mass="29901">MLQPGSGRYCDSCEKHIVDLTGKSDAELIRFFTNKKDNVCGRLLSDQLNRELLSPPSKPSWQWLLPLAVGTILYTPAQANELRPLVEQRNQTGALPSAYVEQMTSPSLAADTIRGRVLDNITGKPLKGVKVRQAGFENVLALTDDSGKFELSTAENLETPFSFYLTGYSRVELPLKDGMEVKLLSEPGRIILGGISSAFLNQEPMYLIYAGKKSCTIDAAKMKEIPPDWIEKVDVLKGAEATALYGSKAANGVILIGIKKDYAKKIDFSKKK</sequence>
<keyword evidence="1" id="KW-0813">Transport</keyword>
<dbReference type="InterPro" id="IPR012910">
    <property type="entry name" value="Plug_dom"/>
</dbReference>
<dbReference type="Pfam" id="PF07715">
    <property type="entry name" value="Plug"/>
    <property type="match status" value="1"/>
</dbReference>
<reference evidence="3 4" key="1">
    <citation type="submission" date="2019-04" db="EMBL/GenBank/DDBJ databases">
        <title>Pedobacter sp. RP-3-15 sp. nov., isolated from Arctic soil.</title>
        <authorList>
            <person name="Dahal R.H."/>
            <person name="Kim D.-U."/>
        </authorList>
    </citation>
    <scope>NUCLEOTIDE SEQUENCE [LARGE SCALE GENOMIC DNA]</scope>
    <source>
        <strain evidence="3 4">RP-3-15</strain>
    </source>
</reference>
<gene>
    <name evidence="3" type="ORF">FA047_11045</name>
</gene>
<comment type="subcellular location">
    <subcellularLocation>
        <location evidence="1">Cell outer membrane</location>
        <topology evidence="1">Multi-pass membrane protein</topology>
    </subcellularLocation>
</comment>
<dbReference type="InterPro" id="IPR039426">
    <property type="entry name" value="TonB-dep_rcpt-like"/>
</dbReference>
<evidence type="ECO:0000256" key="1">
    <source>
        <dbReference type="PROSITE-ProRule" id="PRU01360"/>
    </source>
</evidence>
<keyword evidence="1" id="KW-1134">Transmembrane beta strand</keyword>
<keyword evidence="1" id="KW-0812">Transmembrane</keyword>
<comment type="similarity">
    <text evidence="1">Belongs to the TonB-dependent receptor family.</text>
</comment>
<dbReference type="AlphaFoldDB" id="A0A4U1CIB8"/>
<dbReference type="EMBL" id="SWBQ01000003">
    <property type="protein sequence ID" value="TKC06377.1"/>
    <property type="molecule type" value="Genomic_DNA"/>
</dbReference>
<keyword evidence="4" id="KW-1185">Reference proteome</keyword>
<dbReference type="Proteomes" id="UP000307244">
    <property type="component" value="Unassembled WGS sequence"/>
</dbReference>
<accession>A0A4U1CIB8</accession>
<dbReference type="NCBIfam" id="TIGR04057">
    <property type="entry name" value="SusC_RagA_signa"/>
    <property type="match status" value="1"/>
</dbReference>